<gene>
    <name evidence="5" type="primary">LOC116304790</name>
</gene>
<feature type="domain" description="ShKT" evidence="3">
    <location>
        <begin position="28"/>
        <end position="69"/>
    </location>
</feature>
<dbReference type="InParanoid" id="A0A6P8IU41"/>
<evidence type="ECO:0000256" key="1">
    <source>
        <dbReference type="ARBA" id="ARBA00022656"/>
    </source>
</evidence>
<dbReference type="SMART" id="SM00254">
    <property type="entry name" value="ShKT"/>
    <property type="match status" value="2"/>
</dbReference>
<dbReference type="OrthoDB" id="10343109at2759"/>
<accession>A0A6P8IU41</accession>
<feature type="chain" id="PRO_5027729548" evidence="2">
    <location>
        <begin position="22"/>
        <end position="260"/>
    </location>
</feature>
<name>A0A6P8IU41_ACTTE</name>
<dbReference type="RefSeq" id="XP_031570432.1">
    <property type="nucleotide sequence ID" value="XM_031714572.1"/>
</dbReference>
<sequence length="260" mass="29645">MTDILVLAVLILTTVANTAYSQSTSNTGCKKDRLRPNSCFYFMLKGYCTDGRYSAYMKTRCSSMCGYCCPDGTLSQLPFNQGCKDYECAQTDRLPLLTNVTTKKTCLQYYNDITLNSSYPWVKYYCENTFGWCCMDKKTFADGVDEKGCPYKLCYNVNSDEYCLNQTKTDSRYCDSALTRQKCAWTCKKCKAKKPTDCGLFGCCWNGVPALSPDYRDCQPCRDISSHLCNQFRHACLPIGQYRLREFALTRCPRTCNLCV</sequence>
<keyword evidence="2" id="KW-0732">Signal</keyword>
<feature type="signal peptide" evidence="2">
    <location>
        <begin position="1"/>
        <end position="21"/>
    </location>
</feature>
<organism evidence="4 5">
    <name type="scientific">Actinia tenebrosa</name>
    <name type="common">Australian red waratah sea anemone</name>
    <dbReference type="NCBI Taxonomy" id="6105"/>
    <lineage>
        <taxon>Eukaryota</taxon>
        <taxon>Metazoa</taxon>
        <taxon>Cnidaria</taxon>
        <taxon>Anthozoa</taxon>
        <taxon>Hexacorallia</taxon>
        <taxon>Actiniaria</taxon>
        <taxon>Actiniidae</taxon>
        <taxon>Actinia</taxon>
    </lineage>
</organism>
<dbReference type="GeneID" id="116304790"/>
<proteinExistence type="predicted"/>
<reference evidence="5" key="1">
    <citation type="submission" date="2025-08" db="UniProtKB">
        <authorList>
            <consortium name="RefSeq"/>
        </authorList>
    </citation>
    <scope>IDENTIFICATION</scope>
    <source>
        <tissue evidence="5">Tentacle</tissue>
    </source>
</reference>
<dbReference type="Proteomes" id="UP000515163">
    <property type="component" value="Unplaced"/>
</dbReference>
<feature type="domain" description="ShKT" evidence="3">
    <location>
        <begin position="220"/>
        <end position="260"/>
    </location>
</feature>
<keyword evidence="4" id="KW-1185">Reference proteome</keyword>
<dbReference type="GO" id="GO:0090729">
    <property type="term" value="F:toxin activity"/>
    <property type="evidence" value="ECO:0007669"/>
    <property type="project" value="UniProtKB-KW"/>
</dbReference>
<dbReference type="AlphaFoldDB" id="A0A6P8IU41"/>
<dbReference type="KEGG" id="aten:116304790"/>
<evidence type="ECO:0000313" key="5">
    <source>
        <dbReference type="RefSeq" id="XP_031570432.1"/>
    </source>
</evidence>
<evidence type="ECO:0000256" key="2">
    <source>
        <dbReference type="SAM" id="SignalP"/>
    </source>
</evidence>
<dbReference type="InterPro" id="IPR003582">
    <property type="entry name" value="ShKT_dom"/>
</dbReference>
<protein>
    <submittedName>
        <fullName evidence="5">Papilin-like</fullName>
    </submittedName>
</protein>
<evidence type="ECO:0000313" key="4">
    <source>
        <dbReference type="Proteomes" id="UP000515163"/>
    </source>
</evidence>
<evidence type="ECO:0000259" key="3">
    <source>
        <dbReference type="SMART" id="SM00254"/>
    </source>
</evidence>
<keyword evidence="1" id="KW-0800">Toxin</keyword>